<reference evidence="1 2" key="1">
    <citation type="submission" date="2017-06" db="EMBL/GenBank/DDBJ databases">
        <authorList>
            <person name="Kim H.J."/>
            <person name="Triplett B.A."/>
        </authorList>
    </citation>
    <scope>NUCLEOTIDE SEQUENCE [LARGE SCALE GENOMIC DNA]</scope>
    <source>
        <strain evidence="1">FRACA_ARgP5</strain>
    </source>
</reference>
<organism evidence="1 2">
    <name type="scientific">Frankia canadensis</name>
    <dbReference type="NCBI Taxonomy" id="1836972"/>
    <lineage>
        <taxon>Bacteria</taxon>
        <taxon>Bacillati</taxon>
        <taxon>Actinomycetota</taxon>
        <taxon>Actinomycetes</taxon>
        <taxon>Frankiales</taxon>
        <taxon>Frankiaceae</taxon>
        <taxon>Frankia</taxon>
    </lineage>
</organism>
<proteinExistence type="predicted"/>
<accession>A0A2I2KWQ2</accession>
<protein>
    <submittedName>
        <fullName evidence="1">Uncharacterized protein</fullName>
    </submittedName>
</protein>
<dbReference type="Proteomes" id="UP000234331">
    <property type="component" value="Unassembled WGS sequence"/>
</dbReference>
<dbReference type="AlphaFoldDB" id="A0A2I2KWQ2"/>
<keyword evidence="2" id="KW-1185">Reference proteome</keyword>
<evidence type="ECO:0000313" key="2">
    <source>
        <dbReference type="Proteomes" id="UP000234331"/>
    </source>
</evidence>
<evidence type="ECO:0000313" key="1">
    <source>
        <dbReference type="EMBL" id="SNQ50091.1"/>
    </source>
</evidence>
<dbReference type="EMBL" id="FZMO01000335">
    <property type="protein sequence ID" value="SNQ50091.1"/>
    <property type="molecule type" value="Genomic_DNA"/>
</dbReference>
<name>A0A2I2KWQ2_9ACTN</name>
<gene>
    <name evidence="1" type="ORF">FRACA_400024</name>
</gene>
<sequence>MAALGCRDGLSVRGGDAANKQVCLPKKVESGLTVARRVRPRRVNPDHSDRQGGVFVQVCAIIRG</sequence>